<keyword evidence="3" id="KW-1185">Reference proteome</keyword>
<dbReference type="InterPro" id="IPR007024">
    <property type="entry name" value="BLUF_domain"/>
</dbReference>
<gene>
    <name evidence="2" type="ORF">GCM10010979_15770</name>
</gene>
<dbReference type="SMART" id="SM01034">
    <property type="entry name" value="BLUF"/>
    <property type="match status" value="1"/>
</dbReference>
<comment type="caution">
    <text evidence="2">The sequence shown here is derived from an EMBL/GenBank/DDBJ whole genome shotgun (WGS) entry which is preliminary data.</text>
</comment>
<dbReference type="AlphaFoldDB" id="A0A916SKJ6"/>
<evidence type="ECO:0000259" key="1">
    <source>
        <dbReference type="PROSITE" id="PS50925"/>
    </source>
</evidence>
<proteinExistence type="predicted"/>
<organism evidence="2 3">
    <name type="scientific">Conyzicola nivalis</name>
    <dbReference type="NCBI Taxonomy" id="1477021"/>
    <lineage>
        <taxon>Bacteria</taxon>
        <taxon>Bacillati</taxon>
        <taxon>Actinomycetota</taxon>
        <taxon>Actinomycetes</taxon>
        <taxon>Micrococcales</taxon>
        <taxon>Microbacteriaceae</taxon>
        <taxon>Conyzicola</taxon>
    </lineage>
</organism>
<dbReference type="GO" id="GO:0071949">
    <property type="term" value="F:FAD binding"/>
    <property type="evidence" value="ECO:0007669"/>
    <property type="project" value="InterPro"/>
</dbReference>
<dbReference type="EMBL" id="BMGB01000001">
    <property type="protein sequence ID" value="GGB02012.1"/>
    <property type="molecule type" value="Genomic_DNA"/>
</dbReference>
<accession>A0A916SKJ6</accession>
<evidence type="ECO:0000313" key="2">
    <source>
        <dbReference type="EMBL" id="GGB02012.1"/>
    </source>
</evidence>
<reference evidence="2" key="2">
    <citation type="submission" date="2020-09" db="EMBL/GenBank/DDBJ databases">
        <authorList>
            <person name="Sun Q."/>
            <person name="Zhou Y."/>
        </authorList>
    </citation>
    <scope>NUCLEOTIDE SEQUENCE</scope>
    <source>
        <strain evidence="2">CGMCC 1.12813</strain>
    </source>
</reference>
<dbReference type="Gene3D" id="3.30.70.100">
    <property type="match status" value="1"/>
</dbReference>
<dbReference type="PROSITE" id="PS50925">
    <property type="entry name" value="BLUF"/>
    <property type="match status" value="1"/>
</dbReference>
<feature type="domain" description="BLUF" evidence="1">
    <location>
        <begin position="26"/>
        <end position="117"/>
    </location>
</feature>
<dbReference type="InterPro" id="IPR036046">
    <property type="entry name" value="Acylphosphatase-like_dom_sf"/>
</dbReference>
<name>A0A916SKJ6_9MICO</name>
<dbReference type="Proteomes" id="UP000606922">
    <property type="component" value="Unassembled WGS sequence"/>
</dbReference>
<dbReference type="SUPFAM" id="SSF54975">
    <property type="entry name" value="Acylphosphatase/BLUF domain-like"/>
    <property type="match status" value="1"/>
</dbReference>
<sequence length="167" mass="18952">MCLPVVCEYWTNRRPAADAEPRGVAMLSIAYVSVASAPMTAEDIEGILAVSRVNNARDGITGMLLYHRGRFVQIVEGDDEILLARVAAIAADPRHRDVHTMRQKQIWSRQFPQWTMGFQAAAGDSLERLDGFEDFFARSGRTRLEHADNEAQQFLEWLGEYWLPRKS</sequence>
<reference evidence="2" key="1">
    <citation type="journal article" date="2014" name="Int. J. Syst. Evol. Microbiol.">
        <title>Complete genome sequence of Corynebacterium casei LMG S-19264T (=DSM 44701T), isolated from a smear-ripened cheese.</title>
        <authorList>
            <consortium name="US DOE Joint Genome Institute (JGI-PGF)"/>
            <person name="Walter F."/>
            <person name="Albersmeier A."/>
            <person name="Kalinowski J."/>
            <person name="Ruckert C."/>
        </authorList>
    </citation>
    <scope>NUCLEOTIDE SEQUENCE</scope>
    <source>
        <strain evidence="2">CGMCC 1.12813</strain>
    </source>
</reference>
<evidence type="ECO:0000313" key="3">
    <source>
        <dbReference type="Proteomes" id="UP000606922"/>
    </source>
</evidence>
<protein>
    <recommendedName>
        <fullName evidence="1">BLUF domain-containing protein</fullName>
    </recommendedName>
</protein>
<dbReference type="Pfam" id="PF04940">
    <property type="entry name" value="BLUF"/>
    <property type="match status" value="1"/>
</dbReference>
<dbReference type="GO" id="GO:0009882">
    <property type="term" value="F:blue light photoreceptor activity"/>
    <property type="evidence" value="ECO:0007669"/>
    <property type="project" value="InterPro"/>
</dbReference>